<gene>
    <name evidence="2" type="ORF">HNR30_006894</name>
</gene>
<organism evidence="2 3">
    <name type="scientific">Nonomuraea soli</name>
    <dbReference type="NCBI Taxonomy" id="1032476"/>
    <lineage>
        <taxon>Bacteria</taxon>
        <taxon>Bacillati</taxon>
        <taxon>Actinomycetota</taxon>
        <taxon>Actinomycetes</taxon>
        <taxon>Streptosporangiales</taxon>
        <taxon>Streptosporangiaceae</taxon>
        <taxon>Nonomuraea</taxon>
    </lineage>
</organism>
<dbReference type="EMBL" id="JACDUR010000007">
    <property type="protein sequence ID" value="MBA2895508.1"/>
    <property type="molecule type" value="Genomic_DNA"/>
</dbReference>
<sequence>MVLAWPEFLVGGAWVSVSELHGPSRTAEPFTNTGDETLFEAVARGCDLSGHVLADLGYFDSRDDLFARHGQTLCLPMRVAADLLSAPTLRRRAAGGGPTRQGCRPRRRRVRW</sequence>
<feature type="compositionally biased region" description="Basic residues" evidence="1">
    <location>
        <begin position="103"/>
        <end position="112"/>
    </location>
</feature>
<comment type="caution">
    <text evidence="2">The sequence shown here is derived from an EMBL/GenBank/DDBJ whole genome shotgun (WGS) entry which is preliminary data.</text>
</comment>
<protein>
    <submittedName>
        <fullName evidence="2">Uncharacterized protein</fullName>
    </submittedName>
</protein>
<dbReference type="Proteomes" id="UP000530928">
    <property type="component" value="Unassembled WGS sequence"/>
</dbReference>
<dbReference type="AlphaFoldDB" id="A0A7W0HTU5"/>
<proteinExistence type="predicted"/>
<accession>A0A7W0HTU5</accession>
<reference evidence="2 3" key="1">
    <citation type="submission" date="2020-07" db="EMBL/GenBank/DDBJ databases">
        <title>Genomic Encyclopedia of Type Strains, Phase IV (KMG-IV): sequencing the most valuable type-strain genomes for metagenomic binning, comparative biology and taxonomic classification.</title>
        <authorList>
            <person name="Goeker M."/>
        </authorList>
    </citation>
    <scope>NUCLEOTIDE SEQUENCE [LARGE SCALE GENOMIC DNA]</scope>
    <source>
        <strain evidence="2 3">DSM 45533</strain>
    </source>
</reference>
<keyword evidence="3" id="KW-1185">Reference proteome</keyword>
<feature type="region of interest" description="Disordered" evidence="1">
    <location>
        <begin position="91"/>
        <end position="112"/>
    </location>
</feature>
<evidence type="ECO:0000313" key="3">
    <source>
        <dbReference type="Proteomes" id="UP000530928"/>
    </source>
</evidence>
<evidence type="ECO:0000313" key="2">
    <source>
        <dbReference type="EMBL" id="MBA2895508.1"/>
    </source>
</evidence>
<evidence type="ECO:0000256" key="1">
    <source>
        <dbReference type="SAM" id="MobiDB-lite"/>
    </source>
</evidence>
<name>A0A7W0HTU5_9ACTN</name>